<organism evidence="1 2">
    <name type="scientific">Scortum barcoo</name>
    <name type="common">barcoo grunter</name>
    <dbReference type="NCBI Taxonomy" id="214431"/>
    <lineage>
        <taxon>Eukaryota</taxon>
        <taxon>Metazoa</taxon>
        <taxon>Chordata</taxon>
        <taxon>Craniata</taxon>
        <taxon>Vertebrata</taxon>
        <taxon>Euteleostomi</taxon>
        <taxon>Actinopterygii</taxon>
        <taxon>Neopterygii</taxon>
        <taxon>Teleostei</taxon>
        <taxon>Neoteleostei</taxon>
        <taxon>Acanthomorphata</taxon>
        <taxon>Eupercaria</taxon>
        <taxon>Centrarchiformes</taxon>
        <taxon>Terapontoidei</taxon>
        <taxon>Terapontidae</taxon>
        <taxon>Scortum</taxon>
    </lineage>
</organism>
<dbReference type="Proteomes" id="UP000831701">
    <property type="component" value="Chromosome 10"/>
</dbReference>
<name>A0ACB8WJY0_9TELE</name>
<protein>
    <submittedName>
        <fullName evidence="1">Uncharacterized protein</fullName>
    </submittedName>
</protein>
<gene>
    <name evidence="1" type="ORF">L3Q82_009617</name>
</gene>
<evidence type="ECO:0000313" key="2">
    <source>
        <dbReference type="Proteomes" id="UP000831701"/>
    </source>
</evidence>
<accession>A0ACB8WJY0</accession>
<evidence type="ECO:0000313" key="1">
    <source>
        <dbReference type="EMBL" id="KAI3366983.1"/>
    </source>
</evidence>
<keyword evidence="2" id="KW-1185">Reference proteome</keyword>
<proteinExistence type="predicted"/>
<sequence>MATFRRQYVMTRPIYSEDSFNEDHERIYRVHKTTLTHVKQYMACDPQRAKKAVLSLLPFIGWMKIYKIKEWLLGDVVSGISTGLVAMMQGLAFAMLASLPPSYGLYTAFFPVLIYFFLGTSRHISVVSSHASMPTIHAGSFPVLSLMVGAVVTRLVPDNGPPANITGFYNLTQNQQRVLVASSVTFLMGIFQLLMGVLQVGFIVVYLSDTLVSGFTTAAAVQILVSQLKFVLGLSVPGINGPFSIIYTLEKIFVQITSTNICDLVMSIVIIVVVFIVKELNDRYKAKLPVPIPIEVIVTIIACGVSYGFNFEKRFDVDVVGKMISGYESPIAPNMEVFKESAMEAFPMAIVGFAVAFSVAKVYSIKHDYTIDGNQELIAFGVSNIFGASFRSFAASTALSRTAVQESSGGKTQIAGLISAMMAMIVTVAIGFLLEPLPRSVLGALVIVNLKGMLMQFREIPYLWKRDIPECVVWVGTCVGAILLGLDIGLAVGLGVELLTVVFRTQFPRCSVLANIPGTDLYRDRKDYLHISELRGVKIFRIPSPIFFANIDFFKNKLVEAVGFNPLRVLKKRNKALRKIQKMLQKEENGMTQTSLDLPTDTKDHPFQFDWNIELPANISVPKVDLHSLILDFSAVSFLDISAQKGLKTALKEFISVGVDIYIVSCDVYILENLHSCMFFDDKILTSMFFPTLHDAMLYVFEKHKEDRSKGCVNTTRDTVMNAFSRSTKHMWTGWANSHKPSSTLWRVYRAGPVFHDRDENRIVPPESEGSTIGRILLSSTLAQVGGIEEILEVFLPPSDNVPSRGQQLPTRTVNSVGRVLLPPSEAPDGLQFARISSRPTDSPPPWPPHRTPPRPEVFASRTVRAARGLLGLPVPVNCVRSPTGQHGPIGLLLQPDSIPYFRCPPPGSGIATTTGTRDLASTTSNCRVDNGGREHGPLGLNVPSLPRNLEATLSFTGVNSNTWRLSWGAISKPTPASPPLTLGNSRVVEGPAPLKELGSRAQAMRGVSLPCFLPHLRVHSSLPFPTPFFYCSGHCWASLCPFILFHLCVFFLYLPPPRHCAVIPPRPVSPVPAATMFWKFDLHTTSHIDQLLDREDVTLRELMEEDDVLQECKAQNRRLLLFLSQDHCMQELVSLITTEPPADLEERSRFKFPNIACELLTSDVSIINDKLGGDESLLEMLYHFLEQDPPLNPLLASFFSKTIGNLIARKTEQVITFLKKKEGFIGLVLKHIDASAMMDLLLRLISCVEPAPLRQEVLHWLNEEKLVQRLSELIHTGKDEERQSNASQTLCDIIRLSRDQANQMQENMEADPLLAVLESQESVAGLLKNMFEGERSEASIVNGTQVLLTLLETRRSGLEGLMDLYSQGYERSYTVNSSILNAIEPHLKDFQQLLLDPPKKSAILTTVGVLEQPLGNARLHVARLVAALLQTSAPSICQELCNLATMDLLLDLFFKYSWNNFLHFQVELCVAAILNHPSSEERPSPGLQNHDGKSVASNPEAQGEAVETGRTSDPQTSIHNTLVAHLFQKCQLVQRILNAWEENDKIQAEGGNRRGNMGHLTRIANMVVQNLEKGPVQAQIADLIKELPEDCRGRWESFVDETLRETNRRNTVELVSTHNMHSSSEDDDMESPFPNDLSLQQAFSDYQIQQMTANFVDQFGFNDEEFSEHDENINATFDRIAEINFNLDADDNSANVAAFEACCKERIRQFDDAEEEEDIWEEKEMNYATQAKSRTRFGVSQTSEGSSRSSMENGGRERDRGSESDEDEDSEQNTSDSGPGWTANFRDSRGTAASQTPAGWERSGGGGAETQGTGWANFTEFQPFSGTETDPRCSSPVDSGSSDADKQAKQNHEKSAADVSASSGAWPVGEGRKAPLVASDSSSSGGSDSEEDDKNAGASPAAAVSSETAADPGNKTADLKSEESPVSLEKLSLSDPPKASEQQPAEDSPAPAQTDRK</sequence>
<dbReference type="EMBL" id="CM041540">
    <property type="protein sequence ID" value="KAI3366983.1"/>
    <property type="molecule type" value="Genomic_DNA"/>
</dbReference>
<reference evidence="1" key="1">
    <citation type="submission" date="2022-04" db="EMBL/GenBank/DDBJ databases">
        <title>Jade perch genome.</title>
        <authorList>
            <person name="Chao B."/>
        </authorList>
    </citation>
    <scope>NUCLEOTIDE SEQUENCE</scope>
    <source>
        <strain evidence="1">CB-2022</strain>
    </source>
</reference>
<comment type="caution">
    <text evidence="1">The sequence shown here is derived from an EMBL/GenBank/DDBJ whole genome shotgun (WGS) entry which is preliminary data.</text>
</comment>